<evidence type="ECO:0008006" key="3">
    <source>
        <dbReference type="Google" id="ProtNLM"/>
    </source>
</evidence>
<keyword evidence="2" id="KW-1185">Reference proteome</keyword>
<proteinExistence type="predicted"/>
<gene>
    <name evidence="1" type="ORF">GCM10022250_12010</name>
</gene>
<name>A0ABP7XUT1_9FLAO</name>
<accession>A0ABP7XUT1</accession>
<reference evidence="2" key="1">
    <citation type="journal article" date="2019" name="Int. J. Syst. Evol. Microbiol.">
        <title>The Global Catalogue of Microorganisms (GCM) 10K type strain sequencing project: providing services to taxonomists for standard genome sequencing and annotation.</title>
        <authorList>
            <consortium name="The Broad Institute Genomics Platform"/>
            <consortium name="The Broad Institute Genome Sequencing Center for Infectious Disease"/>
            <person name="Wu L."/>
            <person name="Ma J."/>
        </authorList>
    </citation>
    <scope>NUCLEOTIDE SEQUENCE [LARGE SCALE GENOMIC DNA]</scope>
    <source>
        <strain evidence="2">JCM 17386</strain>
    </source>
</reference>
<protein>
    <recommendedName>
        <fullName evidence="3">YcxB-like protein domain-containing protein</fullName>
    </recommendedName>
</protein>
<sequence length="116" mass="13892">MVFLYPFWEKRHYIRHYKGFIKENYQNRFNKVVIIEFGYDFMYSKDITGSEIKIATSEIEEINEISSSIFIKLNIGNSLILPKDKIQDIDGIILFLKQLANSLNVKYNSENDWKWK</sequence>
<evidence type="ECO:0000313" key="2">
    <source>
        <dbReference type="Proteomes" id="UP001501333"/>
    </source>
</evidence>
<dbReference type="EMBL" id="BAABAO010000003">
    <property type="protein sequence ID" value="GAA4125841.1"/>
    <property type="molecule type" value="Genomic_DNA"/>
</dbReference>
<dbReference type="Proteomes" id="UP001501333">
    <property type="component" value="Unassembled WGS sequence"/>
</dbReference>
<evidence type="ECO:0000313" key="1">
    <source>
        <dbReference type="EMBL" id="GAA4125841.1"/>
    </source>
</evidence>
<organism evidence="1 2">
    <name type="scientific">Flavobacterium chungbukense</name>
    <dbReference type="NCBI Taxonomy" id="877464"/>
    <lineage>
        <taxon>Bacteria</taxon>
        <taxon>Pseudomonadati</taxon>
        <taxon>Bacteroidota</taxon>
        <taxon>Flavobacteriia</taxon>
        <taxon>Flavobacteriales</taxon>
        <taxon>Flavobacteriaceae</taxon>
        <taxon>Flavobacterium</taxon>
    </lineage>
</organism>
<comment type="caution">
    <text evidence="1">The sequence shown here is derived from an EMBL/GenBank/DDBJ whole genome shotgun (WGS) entry which is preliminary data.</text>
</comment>